<proteinExistence type="predicted"/>
<dbReference type="InterPro" id="IPR050330">
    <property type="entry name" value="Bact_OuterMem_StrucFunc"/>
</dbReference>
<evidence type="ECO:0000313" key="8">
    <source>
        <dbReference type="Proteomes" id="UP000199531"/>
    </source>
</evidence>
<evidence type="ECO:0000256" key="2">
    <source>
        <dbReference type="ARBA" id="ARBA00023136"/>
    </source>
</evidence>
<evidence type="ECO:0000256" key="3">
    <source>
        <dbReference type="ARBA" id="ARBA00023237"/>
    </source>
</evidence>
<name>A0A1H8JN40_9BURK</name>
<dbReference type="InterPro" id="IPR027367">
    <property type="entry name" value="Gly-zipper_YMGG"/>
</dbReference>
<protein>
    <submittedName>
        <fullName evidence="7">Outer membrane protein OmpA</fullName>
    </submittedName>
</protein>
<dbReference type="InterPro" id="IPR036737">
    <property type="entry name" value="OmpA-like_sf"/>
</dbReference>
<accession>A0A1H8JN40</accession>
<dbReference type="InterPro" id="IPR006664">
    <property type="entry name" value="OMP_bac"/>
</dbReference>
<evidence type="ECO:0000256" key="1">
    <source>
        <dbReference type="ARBA" id="ARBA00004442"/>
    </source>
</evidence>
<sequence length="224" mass="22664">MKKAFTSLTIAASAAALLAGCAADGTMTNTGKNSAIGAVIGAGLGTVVGNQVGDRDNRTRATGAAVGAALGAAGGYLWSQRMEQQKQAMQQVTAGTPVQVSQTADNRLKINIPADAGFATNSAVLNANMYPILQRLAQTLNQNPAATVSVVGHTDSTGSDAINNPLSQRRADAAKAYLVSQGVAASRIATSGAGSTQPIASNATVDGRAQNRRVEIFVAEPAAR</sequence>
<dbReference type="EMBL" id="FOCW01000007">
    <property type="protein sequence ID" value="SEN81726.1"/>
    <property type="molecule type" value="Genomic_DNA"/>
</dbReference>
<dbReference type="Gene3D" id="3.30.1330.60">
    <property type="entry name" value="OmpA-like domain"/>
    <property type="match status" value="1"/>
</dbReference>
<keyword evidence="8" id="KW-1185">Reference proteome</keyword>
<dbReference type="OrthoDB" id="9782229at2"/>
<evidence type="ECO:0000256" key="4">
    <source>
        <dbReference type="PROSITE-ProRule" id="PRU00473"/>
    </source>
</evidence>
<dbReference type="InterPro" id="IPR006690">
    <property type="entry name" value="OMPA-like_CS"/>
</dbReference>
<dbReference type="Pfam" id="PF13441">
    <property type="entry name" value="Gly-zipper_YMGG"/>
    <property type="match status" value="1"/>
</dbReference>
<dbReference type="RefSeq" id="WP_091817615.1">
    <property type="nucleotide sequence ID" value="NZ_FOCW01000007.1"/>
</dbReference>
<dbReference type="PANTHER" id="PTHR30329:SF21">
    <property type="entry name" value="LIPOPROTEIN YIAD-RELATED"/>
    <property type="match status" value="1"/>
</dbReference>
<reference evidence="7 8" key="1">
    <citation type="submission" date="2016-10" db="EMBL/GenBank/DDBJ databases">
        <authorList>
            <person name="de Groot N.N."/>
        </authorList>
    </citation>
    <scope>NUCLEOTIDE SEQUENCE [LARGE SCALE GENOMIC DNA]</scope>
    <source>
        <strain evidence="7 8">DSM 15123</strain>
    </source>
</reference>
<dbReference type="PROSITE" id="PS01068">
    <property type="entry name" value="OMPA_1"/>
    <property type="match status" value="1"/>
</dbReference>
<keyword evidence="5" id="KW-0732">Signal</keyword>
<dbReference type="CDD" id="cd07185">
    <property type="entry name" value="OmpA_C-like"/>
    <property type="match status" value="1"/>
</dbReference>
<dbReference type="Pfam" id="PF00691">
    <property type="entry name" value="OmpA"/>
    <property type="match status" value="1"/>
</dbReference>
<evidence type="ECO:0000259" key="6">
    <source>
        <dbReference type="PROSITE" id="PS51123"/>
    </source>
</evidence>
<evidence type="ECO:0000313" key="7">
    <source>
        <dbReference type="EMBL" id="SEN81726.1"/>
    </source>
</evidence>
<evidence type="ECO:0000256" key="5">
    <source>
        <dbReference type="SAM" id="SignalP"/>
    </source>
</evidence>
<dbReference type="InterPro" id="IPR006665">
    <property type="entry name" value="OmpA-like"/>
</dbReference>
<dbReference type="PROSITE" id="PS51257">
    <property type="entry name" value="PROKAR_LIPOPROTEIN"/>
    <property type="match status" value="1"/>
</dbReference>
<dbReference type="GO" id="GO:0009279">
    <property type="term" value="C:cell outer membrane"/>
    <property type="evidence" value="ECO:0007669"/>
    <property type="project" value="UniProtKB-SubCell"/>
</dbReference>
<comment type="subcellular location">
    <subcellularLocation>
        <location evidence="1">Cell outer membrane</location>
    </subcellularLocation>
</comment>
<gene>
    <name evidence="7" type="ORF">SAMN02745977_02104</name>
</gene>
<feature type="signal peptide" evidence="5">
    <location>
        <begin position="1"/>
        <end position="22"/>
    </location>
</feature>
<feature type="domain" description="OmpA-like" evidence="6">
    <location>
        <begin position="105"/>
        <end position="222"/>
    </location>
</feature>
<dbReference type="STRING" id="1121117.SAMN02745977_02104"/>
<dbReference type="SUPFAM" id="SSF103088">
    <property type="entry name" value="OmpA-like"/>
    <property type="match status" value="1"/>
</dbReference>
<feature type="chain" id="PRO_5011680326" evidence="5">
    <location>
        <begin position="23"/>
        <end position="224"/>
    </location>
</feature>
<dbReference type="PANTHER" id="PTHR30329">
    <property type="entry name" value="STATOR ELEMENT OF FLAGELLAR MOTOR COMPLEX"/>
    <property type="match status" value="1"/>
</dbReference>
<organism evidence="7 8">
    <name type="scientific">Brachymonas denitrificans DSM 15123</name>
    <dbReference type="NCBI Taxonomy" id="1121117"/>
    <lineage>
        <taxon>Bacteria</taxon>
        <taxon>Pseudomonadati</taxon>
        <taxon>Pseudomonadota</taxon>
        <taxon>Betaproteobacteria</taxon>
        <taxon>Burkholderiales</taxon>
        <taxon>Comamonadaceae</taxon>
        <taxon>Brachymonas</taxon>
    </lineage>
</organism>
<dbReference type="AlphaFoldDB" id="A0A1H8JN40"/>
<dbReference type="PROSITE" id="PS51123">
    <property type="entry name" value="OMPA_2"/>
    <property type="match status" value="1"/>
</dbReference>
<dbReference type="PRINTS" id="PR01021">
    <property type="entry name" value="OMPADOMAIN"/>
</dbReference>
<keyword evidence="2 4" id="KW-0472">Membrane</keyword>
<dbReference type="Proteomes" id="UP000199531">
    <property type="component" value="Unassembled WGS sequence"/>
</dbReference>
<keyword evidence="3" id="KW-0998">Cell outer membrane</keyword>